<dbReference type="Proteomes" id="UP000178425">
    <property type="component" value="Unassembled WGS sequence"/>
</dbReference>
<dbReference type="AlphaFoldDB" id="A0A1F5WUG4"/>
<dbReference type="EMBL" id="MFHI01000007">
    <property type="protein sequence ID" value="OGF79297.1"/>
    <property type="molecule type" value="Genomic_DNA"/>
</dbReference>
<accession>A0A1F5WUG4</accession>
<comment type="caution">
    <text evidence="1">The sequence shown here is derived from an EMBL/GenBank/DDBJ whole genome shotgun (WGS) entry which is preliminary data.</text>
</comment>
<protein>
    <submittedName>
        <fullName evidence="1">Uncharacterized protein</fullName>
    </submittedName>
</protein>
<evidence type="ECO:0000313" key="2">
    <source>
        <dbReference type="Proteomes" id="UP000178425"/>
    </source>
</evidence>
<proteinExistence type="predicted"/>
<evidence type="ECO:0000313" key="1">
    <source>
        <dbReference type="EMBL" id="OGF79297.1"/>
    </source>
</evidence>
<reference evidence="1 2" key="1">
    <citation type="journal article" date="2016" name="Nat. Commun.">
        <title>Thousands of microbial genomes shed light on interconnected biogeochemical processes in an aquifer system.</title>
        <authorList>
            <person name="Anantharaman K."/>
            <person name="Brown C.T."/>
            <person name="Hug L.A."/>
            <person name="Sharon I."/>
            <person name="Castelle C.J."/>
            <person name="Probst A.J."/>
            <person name="Thomas B.C."/>
            <person name="Singh A."/>
            <person name="Wilkins M.J."/>
            <person name="Karaoz U."/>
            <person name="Brodie E.L."/>
            <person name="Williams K.H."/>
            <person name="Hubbard S.S."/>
            <person name="Banfield J.F."/>
        </authorList>
    </citation>
    <scope>NUCLEOTIDE SEQUENCE [LARGE SCALE GENOMIC DNA]</scope>
</reference>
<sequence>MVESTRAKLIREIKTERQKHLKPFETELGIAGAKDYLEYLRFMLGLQKKPGKKLIQEEIDRHIAIIAELEKSARHVGKYLGDLGNRLGMEGYMRPRDMPQVISEIEKYSKMLMEFTKNYKTVHDV</sequence>
<name>A0A1F5WUG4_9BACT</name>
<gene>
    <name evidence="1" type="ORF">A2W54_01190</name>
</gene>
<organism evidence="1 2">
    <name type="scientific">Candidatus Giovannonibacteria bacterium RIFCSPHIGHO2_02_43_13</name>
    <dbReference type="NCBI Taxonomy" id="1798330"/>
    <lineage>
        <taxon>Bacteria</taxon>
        <taxon>Candidatus Giovannoniibacteriota</taxon>
    </lineage>
</organism>